<dbReference type="EMBL" id="KY709212">
    <property type="protein sequence ID" value="ARO91304.1"/>
    <property type="molecule type" value="Genomic_DNA"/>
</dbReference>
<evidence type="ECO:0000313" key="12">
    <source>
        <dbReference type="EMBL" id="ASK39619.1"/>
    </source>
</evidence>
<reference evidence="12" key="1">
    <citation type="journal article" date="2016" name="BMC Biol.">
        <title>Parallel evolution of highly conserved plastid genome architecture in red seaweeds and seed plants.</title>
        <authorList>
            <person name="Lee J."/>
            <person name="Cho C.H."/>
            <person name="Park S.I."/>
            <person name="Choi J.W."/>
            <person name="Song H.S."/>
            <person name="West J.A."/>
            <person name="Bhattacharya D."/>
            <person name="Yoon H.S."/>
        </authorList>
    </citation>
    <scope>NUCLEOTIDE SEQUENCE</scope>
</reference>
<evidence type="ECO:0000256" key="6">
    <source>
        <dbReference type="ARBA" id="ARBA00022980"/>
    </source>
</evidence>
<dbReference type="GO" id="GO:0003735">
    <property type="term" value="F:structural constituent of ribosome"/>
    <property type="evidence" value="ECO:0007669"/>
    <property type="project" value="InterPro"/>
</dbReference>
<comment type="function">
    <text evidence="1">One of the primary rRNA binding proteins, it binds specifically to the 5'-end of 16S ribosomal RNA.</text>
</comment>
<dbReference type="PANTHER" id="PTHR10744">
    <property type="entry name" value="40S RIBOSOMAL PROTEIN S11 FAMILY MEMBER"/>
    <property type="match status" value="1"/>
</dbReference>
<dbReference type="GO" id="GO:0006412">
    <property type="term" value="P:translation"/>
    <property type="evidence" value="ECO:0007669"/>
    <property type="project" value="InterPro"/>
</dbReference>
<dbReference type="PROSITE" id="PS00056">
    <property type="entry name" value="RIBOSOMAL_S17"/>
    <property type="match status" value="1"/>
</dbReference>
<dbReference type="InterPro" id="IPR012340">
    <property type="entry name" value="NA-bd_OB-fold"/>
</dbReference>
<dbReference type="GO" id="GO:0019843">
    <property type="term" value="F:rRNA binding"/>
    <property type="evidence" value="ECO:0007669"/>
    <property type="project" value="UniProtKB-KW"/>
</dbReference>
<dbReference type="NCBIfam" id="NF004123">
    <property type="entry name" value="PRK05610.1"/>
    <property type="match status" value="1"/>
</dbReference>
<evidence type="ECO:0000256" key="8">
    <source>
        <dbReference type="ARBA" id="ARBA00035251"/>
    </source>
</evidence>
<dbReference type="NCBIfam" id="TIGR03635">
    <property type="entry name" value="uS17_bact"/>
    <property type="match status" value="1"/>
</dbReference>
<evidence type="ECO:0000256" key="3">
    <source>
        <dbReference type="ARBA" id="ARBA00011458"/>
    </source>
</evidence>
<gene>
    <name evidence="11" type="primary">rps17</name>
    <name evidence="12" type="ORF">Rhodc_075</name>
</gene>
<sequence>MAVKEKVGKVISNKMNKTIIVAVENRISHLRYNKIVVKTKKYKVHDENNDCNIGDIVKIIETRPLSKTKRWKLIDKLNDNTISITT</sequence>
<dbReference type="InterPro" id="IPR019984">
    <property type="entry name" value="Ribosomal_uS17_bact/chlr"/>
</dbReference>
<evidence type="ECO:0000256" key="9">
    <source>
        <dbReference type="ARBA" id="ARBA00035308"/>
    </source>
</evidence>
<proteinExistence type="inferred from homology"/>
<name>A0A1X9PUX8_9RHOD</name>
<dbReference type="CDD" id="cd00364">
    <property type="entry name" value="Ribosomal_uS17"/>
    <property type="match status" value="1"/>
</dbReference>
<dbReference type="InterPro" id="IPR019979">
    <property type="entry name" value="Ribosomal_uS17_CS"/>
</dbReference>
<reference evidence="12" key="3">
    <citation type="submission" date="2017-07" db="EMBL/GenBank/DDBJ databases">
        <authorList>
            <person name="Sun Z.S."/>
            <person name="Albrecht U."/>
            <person name="Echele G."/>
            <person name="Lee C.C."/>
        </authorList>
    </citation>
    <scope>NUCLEOTIDE SEQUENCE</scope>
</reference>
<comment type="similarity">
    <text evidence="2 10">Belongs to the universal ribosomal protein uS17 family.</text>
</comment>
<keyword evidence="6 10" id="KW-0689">Ribosomal protein</keyword>
<reference evidence="11" key="2">
    <citation type="submission" date="2017-03" db="EMBL/GenBank/DDBJ databases">
        <title>The new red algal subphylum Proteorhodophytina comprises the largest and most divergent plastid genomes known.</title>
        <authorList>
            <person name="Munoz-Gomez S.A."/>
            <person name="Mejia-Franco F.G."/>
            <person name="Durnin K."/>
            <person name="Morgan C."/>
            <person name="Grisdale C.J."/>
            <person name="Archibald J.M."/>
            <person name="Slamovits C.H."/>
        </authorList>
    </citation>
    <scope>NUCLEOTIDE SEQUENCE</scope>
    <source>
        <strain evidence="11">UTEX LB2715</strain>
    </source>
</reference>
<keyword evidence="5" id="KW-0694">RNA-binding</keyword>
<dbReference type="PRINTS" id="PR00973">
    <property type="entry name" value="RIBOSOMALS17"/>
</dbReference>
<dbReference type="EMBL" id="KX284728">
    <property type="protein sequence ID" value="ASK39619.1"/>
    <property type="molecule type" value="Genomic_DNA"/>
</dbReference>
<dbReference type="Gene3D" id="2.40.50.140">
    <property type="entry name" value="Nucleic acid-binding proteins"/>
    <property type="match status" value="1"/>
</dbReference>
<dbReference type="SUPFAM" id="SSF50249">
    <property type="entry name" value="Nucleic acid-binding proteins"/>
    <property type="match status" value="1"/>
</dbReference>
<comment type="subunit">
    <text evidence="3">Part of the 30S ribosomal subunit.</text>
</comment>
<dbReference type="Pfam" id="PF00366">
    <property type="entry name" value="Ribosomal_S17"/>
    <property type="match status" value="1"/>
</dbReference>
<dbReference type="InterPro" id="IPR000266">
    <property type="entry name" value="Ribosomal_uS17"/>
</dbReference>
<evidence type="ECO:0000256" key="10">
    <source>
        <dbReference type="RuleBase" id="RU003872"/>
    </source>
</evidence>
<geneLocation type="plastid" evidence="11"/>
<organism evidence="11">
    <name type="scientific">Rhodochaete parvula</name>
    <dbReference type="NCBI Taxonomy" id="110510"/>
    <lineage>
        <taxon>Eukaryota</taxon>
        <taxon>Rhodophyta</taxon>
        <taxon>Compsopogonophyceae</taxon>
        <taxon>Rhodochaetales</taxon>
        <taxon>Rhodochaetaceae</taxon>
        <taxon>Rhodochaete</taxon>
    </lineage>
</organism>
<evidence type="ECO:0000313" key="11">
    <source>
        <dbReference type="EMBL" id="ARO91304.1"/>
    </source>
</evidence>
<evidence type="ECO:0000256" key="5">
    <source>
        <dbReference type="ARBA" id="ARBA00022884"/>
    </source>
</evidence>
<dbReference type="GO" id="GO:0022627">
    <property type="term" value="C:cytosolic small ribosomal subunit"/>
    <property type="evidence" value="ECO:0007669"/>
    <property type="project" value="TreeGrafter"/>
</dbReference>
<dbReference type="HAMAP" id="MF_01345_B">
    <property type="entry name" value="Ribosomal_uS17_B"/>
    <property type="match status" value="1"/>
</dbReference>
<keyword evidence="11" id="KW-0934">Plastid</keyword>
<dbReference type="AlphaFoldDB" id="A0A1X9PUX8"/>
<accession>A0A1X9PUX8</accession>
<keyword evidence="4" id="KW-0699">rRNA-binding</keyword>
<protein>
    <recommendedName>
        <fullName evidence="8">Small ribosomal subunit protein uS17c</fullName>
    </recommendedName>
    <alternativeName>
        <fullName evidence="9">30S ribosomal protein S17, chloroplastic</fullName>
    </alternativeName>
</protein>
<keyword evidence="11" id="KW-0150">Chloroplast</keyword>
<keyword evidence="7 10" id="KW-0687">Ribonucleoprotein</keyword>
<evidence type="ECO:0000256" key="4">
    <source>
        <dbReference type="ARBA" id="ARBA00022730"/>
    </source>
</evidence>
<dbReference type="PANTHER" id="PTHR10744:SF1">
    <property type="entry name" value="SMALL RIBOSOMAL SUBUNIT PROTEIN US17M"/>
    <property type="match status" value="1"/>
</dbReference>
<evidence type="ECO:0000256" key="2">
    <source>
        <dbReference type="ARBA" id="ARBA00010254"/>
    </source>
</evidence>
<evidence type="ECO:0000256" key="7">
    <source>
        <dbReference type="ARBA" id="ARBA00023274"/>
    </source>
</evidence>
<evidence type="ECO:0000256" key="1">
    <source>
        <dbReference type="ARBA" id="ARBA00002932"/>
    </source>
</evidence>